<dbReference type="GO" id="GO:0031124">
    <property type="term" value="P:mRNA 3'-end processing"/>
    <property type="evidence" value="ECO:0007669"/>
    <property type="project" value="InterPro"/>
</dbReference>
<feature type="repeat" description="WD" evidence="1">
    <location>
        <begin position="317"/>
        <end position="350"/>
    </location>
</feature>
<dbReference type="GO" id="GO:0005847">
    <property type="term" value="C:mRNA cleavage and polyadenylation specificity factor complex"/>
    <property type="evidence" value="ECO:0007669"/>
    <property type="project" value="TreeGrafter"/>
</dbReference>
<organism evidence="3 4">
    <name type="scientific">Bathycoccus prasinos</name>
    <dbReference type="NCBI Taxonomy" id="41875"/>
    <lineage>
        <taxon>Eukaryota</taxon>
        <taxon>Viridiplantae</taxon>
        <taxon>Chlorophyta</taxon>
        <taxon>Mamiellophyceae</taxon>
        <taxon>Mamiellales</taxon>
        <taxon>Bathycoccaceae</taxon>
        <taxon>Bathycoccus</taxon>
    </lineage>
</organism>
<dbReference type="PROSITE" id="PS50082">
    <property type="entry name" value="WD_REPEATS_2"/>
    <property type="match status" value="5"/>
</dbReference>
<proteinExistence type="predicted"/>
<accession>K8EQ28</accession>
<dbReference type="InterPro" id="IPR036322">
    <property type="entry name" value="WD40_repeat_dom_sf"/>
</dbReference>
<dbReference type="PANTHER" id="PTHR22836:SF0">
    <property type="entry name" value="PRE-MRNA 3' END PROCESSING PROTEIN WDR33"/>
    <property type="match status" value="1"/>
</dbReference>
<sequence length="596" mass="64734">MSHKLALELRWIPSAKNTTKTMSSARDPPFNPPPFNPRLNDARHPLPPPLSGDSDRPVFVRKAVQRRAIDYTANNLIHSAERAYTSSLTRNPIQDSVLVKPTSGSMLDFPPSWKLRHVPASSFALKFVHVSANKIKTPINKGKWLLDLTCDDDDAIKAFLLSREYDCMSIRRSVVVFCFSFEKHALTLDDFLSFVNETTQTVIFMPDGRRVLTCSQNGEFTLWNAASFNFETILQAHNNPVRTATVSHSENWLISADDSGQIKYWQMNFNNLKQTQAHGEPIRGVSFSPTDLKFATCADDATIKIFDFARAKAETTLNGHGGDVRCVQWHDTKSVVASGGGRDCVVKLWDPRVGAQRQCLSTLHMHKGSVNCLKWNQNGHHLVTGSKDASLKVTDIRTLKTISSHVGPYSKDIASVTWHPHDERVFTSGAGDGSIAYWIVGGGSDPQAEVRGAHESQTNDIAWHPAGHLLVSGSNDNAIKFWCRNRPGEVARDTTSRVTKAEYAQEAIVAAHQQAVAATQGGGIGSTRGVLGETTTAGIARASAVPGLSRPPPPRPPSGGPPTGQPPPPQAPSGAPPPPRPPPPRAPSGPAPPSST</sequence>
<dbReference type="STRING" id="41875.K8EQ28"/>
<dbReference type="AlphaFoldDB" id="K8EQ28"/>
<protein>
    <submittedName>
        <fullName evidence="3">Uncharacterized protein</fullName>
    </submittedName>
</protein>
<dbReference type="InterPro" id="IPR045245">
    <property type="entry name" value="Pfs2-like"/>
</dbReference>
<dbReference type="SMART" id="SM00320">
    <property type="entry name" value="WD40"/>
    <property type="match status" value="7"/>
</dbReference>
<dbReference type="EMBL" id="FO082264">
    <property type="protein sequence ID" value="CCO20034.1"/>
    <property type="molecule type" value="Genomic_DNA"/>
</dbReference>
<feature type="region of interest" description="Disordered" evidence="2">
    <location>
        <begin position="17"/>
        <end position="56"/>
    </location>
</feature>
<dbReference type="GeneID" id="19011426"/>
<evidence type="ECO:0000256" key="1">
    <source>
        <dbReference type="PROSITE-ProRule" id="PRU00221"/>
    </source>
</evidence>
<dbReference type="RefSeq" id="XP_007508948.1">
    <property type="nucleotide sequence ID" value="XM_007508886.1"/>
</dbReference>
<feature type="repeat" description="WD" evidence="1">
    <location>
        <begin position="275"/>
        <end position="316"/>
    </location>
</feature>
<evidence type="ECO:0000313" key="3">
    <source>
        <dbReference type="EMBL" id="CCO20034.1"/>
    </source>
</evidence>
<dbReference type="Gene3D" id="2.130.10.10">
    <property type="entry name" value="YVTN repeat-like/Quinoprotein amine dehydrogenase"/>
    <property type="match status" value="2"/>
</dbReference>
<reference evidence="3 4" key="1">
    <citation type="submission" date="2011-10" db="EMBL/GenBank/DDBJ databases">
        <authorList>
            <person name="Genoscope - CEA"/>
        </authorList>
    </citation>
    <scope>NUCLEOTIDE SEQUENCE [LARGE SCALE GENOMIC DNA]</scope>
    <source>
        <strain evidence="3 4">RCC 1105</strain>
    </source>
</reference>
<evidence type="ECO:0000313" key="4">
    <source>
        <dbReference type="Proteomes" id="UP000198341"/>
    </source>
</evidence>
<keyword evidence="4" id="KW-1185">Reference proteome</keyword>
<feature type="repeat" description="WD" evidence="1">
    <location>
        <begin position="451"/>
        <end position="482"/>
    </location>
</feature>
<dbReference type="Proteomes" id="UP000198341">
    <property type="component" value="Chromosome 15"/>
</dbReference>
<dbReference type="PANTHER" id="PTHR22836">
    <property type="entry name" value="WD40 REPEAT PROTEIN"/>
    <property type="match status" value="1"/>
</dbReference>
<keyword evidence="1" id="KW-0853">WD repeat</keyword>
<dbReference type="eggNOG" id="KOG0284">
    <property type="taxonomic scope" value="Eukaryota"/>
</dbReference>
<feature type="repeat" description="WD" evidence="1">
    <location>
        <begin position="234"/>
        <end position="275"/>
    </location>
</feature>
<feature type="region of interest" description="Disordered" evidence="2">
    <location>
        <begin position="543"/>
        <end position="596"/>
    </location>
</feature>
<feature type="compositionally biased region" description="Pro residues" evidence="2">
    <location>
        <begin position="549"/>
        <end position="596"/>
    </location>
</feature>
<dbReference type="SUPFAM" id="SSF50978">
    <property type="entry name" value="WD40 repeat-like"/>
    <property type="match status" value="1"/>
</dbReference>
<dbReference type="InterPro" id="IPR015943">
    <property type="entry name" value="WD40/YVTN_repeat-like_dom_sf"/>
</dbReference>
<dbReference type="PROSITE" id="PS50294">
    <property type="entry name" value="WD_REPEATS_REGION"/>
    <property type="match status" value="2"/>
</dbReference>
<dbReference type="OrthoDB" id="16717at2759"/>
<feature type="repeat" description="WD" evidence="1">
    <location>
        <begin position="363"/>
        <end position="404"/>
    </location>
</feature>
<evidence type="ECO:0000256" key="2">
    <source>
        <dbReference type="SAM" id="MobiDB-lite"/>
    </source>
</evidence>
<name>K8EQ28_9CHLO</name>
<dbReference type="InterPro" id="IPR001680">
    <property type="entry name" value="WD40_rpt"/>
</dbReference>
<dbReference type="Pfam" id="PF00400">
    <property type="entry name" value="WD40"/>
    <property type="match status" value="6"/>
</dbReference>
<gene>
    <name evidence="3" type="ordered locus">Bathy15g01320</name>
</gene>
<dbReference type="CDD" id="cd00200">
    <property type="entry name" value="WD40"/>
    <property type="match status" value="1"/>
</dbReference>
<dbReference type="KEGG" id="bpg:Bathy15g01320"/>